<gene>
    <name evidence="1" type="ordered locus">LD85_2586</name>
</gene>
<sequence>MKFHILGSIALATATSQGTNVTLVKPACNAIFTASGLPKNYILLWV</sequence>
<dbReference type="HOGENOM" id="CLU_3178753_0_0_2"/>
<organism evidence="1 2">
    <name type="scientific">Saccharolobus islandicus (strain L.D.8.5 / Lassen #2)</name>
    <name type="common">Sulfolobus islandicus</name>
    <dbReference type="NCBI Taxonomy" id="425944"/>
    <lineage>
        <taxon>Archaea</taxon>
        <taxon>Thermoproteota</taxon>
        <taxon>Thermoprotei</taxon>
        <taxon>Sulfolobales</taxon>
        <taxon>Sulfolobaceae</taxon>
        <taxon>Saccharolobus</taxon>
    </lineage>
</organism>
<dbReference type="AlphaFoldDB" id="D2PFU8"/>
<dbReference type="Proteomes" id="UP000001404">
    <property type="component" value="Chromosome"/>
</dbReference>
<proteinExistence type="predicted"/>
<dbReference type="EMBL" id="CP001731">
    <property type="protein sequence ID" value="ADB88214.1"/>
    <property type="molecule type" value="Genomic_DNA"/>
</dbReference>
<dbReference type="KEGG" id="sii:LD85_2586"/>
<reference evidence="2" key="1">
    <citation type="journal article" date="2009" name="Proc. Natl. Acad. Sci. U.S.A.">
        <title>Biogeography of the Sulfolobus islandicus pan-genome.</title>
        <authorList>
            <person name="Reno M.L."/>
            <person name="Held N.L."/>
            <person name="Fields C.J."/>
            <person name="Burke P.V."/>
            <person name="Whitaker R.J."/>
        </authorList>
    </citation>
    <scope>NUCLEOTIDE SEQUENCE [LARGE SCALE GENOMIC DNA]</scope>
    <source>
        <strain evidence="2">L.D.8.5 / Lassen #2</strain>
    </source>
</reference>
<evidence type="ECO:0000313" key="1">
    <source>
        <dbReference type="EMBL" id="ADB88214.1"/>
    </source>
</evidence>
<name>D2PFU8_SACI9</name>
<protein>
    <submittedName>
        <fullName evidence="1">Uncharacterized protein</fullName>
    </submittedName>
</protein>
<evidence type="ECO:0000313" key="2">
    <source>
        <dbReference type="Proteomes" id="UP000001404"/>
    </source>
</evidence>
<accession>D2PFU8</accession>